<reference evidence="3" key="1">
    <citation type="submission" date="2021-04" db="EMBL/GenBank/DDBJ databases">
        <authorList>
            <person name="Hartkoorn R.C."/>
            <person name="Beaudoing E."/>
            <person name="Hot D."/>
        </authorList>
    </citation>
    <scope>NUCLEOTIDE SEQUENCE</scope>
    <source>
        <strain evidence="3">NRRL B-16292</strain>
    </source>
</reference>
<dbReference type="SUPFAM" id="SSF51735">
    <property type="entry name" value="NAD(P)-binding Rossmann-fold domains"/>
    <property type="match status" value="1"/>
</dbReference>
<dbReference type="InterPro" id="IPR036291">
    <property type="entry name" value="NAD(P)-bd_dom_sf"/>
</dbReference>
<evidence type="ECO:0000259" key="2">
    <source>
        <dbReference type="Pfam" id="PF22725"/>
    </source>
</evidence>
<dbReference type="InterPro" id="IPR000683">
    <property type="entry name" value="Gfo/Idh/MocA-like_OxRdtase_N"/>
</dbReference>
<dbReference type="SUPFAM" id="SSF55347">
    <property type="entry name" value="Glyceraldehyde-3-phosphate dehydrogenase-like, C-terminal domain"/>
    <property type="match status" value="1"/>
</dbReference>
<feature type="domain" description="Gfo/Idh/MocA-like oxidoreductase N-terminal" evidence="1">
    <location>
        <begin position="5"/>
        <end position="119"/>
    </location>
</feature>
<dbReference type="Pfam" id="PF22725">
    <property type="entry name" value="GFO_IDH_MocA_C3"/>
    <property type="match status" value="1"/>
</dbReference>
<dbReference type="Proteomes" id="UP001059617">
    <property type="component" value="Chromosome"/>
</dbReference>
<dbReference type="Gene3D" id="3.30.360.10">
    <property type="entry name" value="Dihydrodipicolinate Reductase, domain 2"/>
    <property type="match status" value="1"/>
</dbReference>
<reference evidence="3" key="2">
    <citation type="submission" date="2022-09" db="EMBL/GenBank/DDBJ databases">
        <title>Biosynthetic gene clusters of Dactylosporangioum fulvum.</title>
        <authorList>
            <person name="Caradec T."/>
        </authorList>
    </citation>
    <scope>NUCLEOTIDE SEQUENCE</scope>
    <source>
        <strain evidence="3">NRRL B-16292</strain>
    </source>
</reference>
<protein>
    <submittedName>
        <fullName evidence="3">Gfo/Idh/MocA family oxidoreductase</fullName>
    </submittedName>
</protein>
<organism evidence="3 4">
    <name type="scientific">Dactylosporangium fulvum</name>
    <dbReference type="NCBI Taxonomy" id="53359"/>
    <lineage>
        <taxon>Bacteria</taxon>
        <taxon>Bacillati</taxon>
        <taxon>Actinomycetota</taxon>
        <taxon>Actinomycetes</taxon>
        <taxon>Micromonosporales</taxon>
        <taxon>Micromonosporaceae</taxon>
        <taxon>Dactylosporangium</taxon>
    </lineage>
</organism>
<dbReference type="RefSeq" id="WP_259863408.1">
    <property type="nucleotide sequence ID" value="NZ_BAAAST010000006.1"/>
</dbReference>
<evidence type="ECO:0000313" key="4">
    <source>
        <dbReference type="Proteomes" id="UP001059617"/>
    </source>
</evidence>
<dbReference type="Gene3D" id="3.40.50.720">
    <property type="entry name" value="NAD(P)-binding Rossmann-like Domain"/>
    <property type="match status" value="1"/>
</dbReference>
<evidence type="ECO:0000313" key="3">
    <source>
        <dbReference type="EMBL" id="UWP85310.1"/>
    </source>
</evidence>
<keyword evidence="4" id="KW-1185">Reference proteome</keyword>
<accession>A0ABY5W7I5</accession>
<feature type="domain" description="GFO/IDH/MocA-like oxidoreductase" evidence="2">
    <location>
        <begin position="128"/>
        <end position="250"/>
    </location>
</feature>
<proteinExistence type="predicted"/>
<dbReference type="InterPro" id="IPR055170">
    <property type="entry name" value="GFO_IDH_MocA-like_dom"/>
</dbReference>
<dbReference type="Pfam" id="PF01408">
    <property type="entry name" value="GFO_IDH_MocA"/>
    <property type="match status" value="1"/>
</dbReference>
<sequence>MADAVRVVLAGCGDIATTGHLPALERSADTVLVGVLDNSAERRGVTARRYGVPELERLDDADADAVIVATPPEVSPHLTTHAVGLGLDVLCEKPMAVDLASAERVRDLVAGSDRIVQIGLKNRFSPLVRAVRRWRDEGRIGGPVAFTLGGFDEAYDPSDTVHTGRIGHFLAHGPSFVHEGAHFADHLAYLSGATPVSVQAIGVRSRDSLPSENFVSALVGYDNGDVARLEIGWQFPVSPVGEFRALGPDGIAVVDRPGRTATLFTRDGSEQVTLDRPWNDVCFDAQLAHFVDCVRNRVTPETSAAVGVESLRLGLAVVTAMRTGEAVTWD</sequence>
<dbReference type="PANTHER" id="PTHR43377:SF1">
    <property type="entry name" value="BILIVERDIN REDUCTASE A"/>
    <property type="match status" value="1"/>
</dbReference>
<gene>
    <name evidence="3" type="ORF">Dfulv_14175</name>
</gene>
<evidence type="ECO:0000259" key="1">
    <source>
        <dbReference type="Pfam" id="PF01408"/>
    </source>
</evidence>
<name>A0ABY5W7I5_9ACTN</name>
<dbReference type="PANTHER" id="PTHR43377">
    <property type="entry name" value="BILIVERDIN REDUCTASE A"/>
    <property type="match status" value="1"/>
</dbReference>
<dbReference type="EMBL" id="CP073720">
    <property type="protein sequence ID" value="UWP85310.1"/>
    <property type="molecule type" value="Genomic_DNA"/>
</dbReference>
<dbReference type="InterPro" id="IPR051450">
    <property type="entry name" value="Gfo/Idh/MocA_Oxidoreductases"/>
</dbReference>